<dbReference type="Proteomes" id="UP000324222">
    <property type="component" value="Unassembled WGS sequence"/>
</dbReference>
<evidence type="ECO:0000313" key="3">
    <source>
        <dbReference type="Proteomes" id="UP000324222"/>
    </source>
</evidence>
<evidence type="ECO:0000313" key="2">
    <source>
        <dbReference type="EMBL" id="MPC48058.1"/>
    </source>
</evidence>
<comment type="caution">
    <text evidence="2">The sequence shown here is derived from an EMBL/GenBank/DDBJ whole genome shotgun (WGS) entry which is preliminary data.</text>
</comment>
<organism evidence="2 3">
    <name type="scientific">Portunus trituberculatus</name>
    <name type="common">Swimming crab</name>
    <name type="synonym">Neptunus trituberculatus</name>
    <dbReference type="NCBI Taxonomy" id="210409"/>
    <lineage>
        <taxon>Eukaryota</taxon>
        <taxon>Metazoa</taxon>
        <taxon>Ecdysozoa</taxon>
        <taxon>Arthropoda</taxon>
        <taxon>Crustacea</taxon>
        <taxon>Multicrustacea</taxon>
        <taxon>Malacostraca</taxon>
        <taxon>Eumalacostraca</taxon>
        <taxon>Eucarida</taxon>
        <taxon>Decapoda</taxon>
        <taxon>Pleocyemata</taxon>
        <taxon>Brachyura</taxon>
        <taxon>Eubrachyura</taxon>
        <taxon>Portunoidea</taxon>
        <taxon>Portunidae</taxon>
        <taxon>Portuninae</taxon>
        <taxon>Portunus</taxon>
    </lineage>
</organism>
<gene>
    <name evidence="2" type="ORF">E2C01_041823</name>
</gene>
<reference evidence="2 3" key="1">
    <citation type="submission" date="2019-05" db="EMBL/GenBank/DDBJ databases">
        <title>Another draft genome of Portunus trituberculatus and its Hox gene families provides insights of decapod evolution.</title>
        <authorList>
            <person name="Jeong J.-H."/>
            <person name="Song I."/>
            <person name="Kim S."/>
            <person name="Choi T."/>
            <person name="Kim D."/>
            <person name="Ryu S."/>
            <person name="Kim W."/>
        </authorList>
    </citation>
    <scope>NUCLEOTIDE SEQUENCE [LARGE SCALE GENOMIC DNA]</scope>
    <source>
        <tissue evidence="2">Muscle</tissue>
    </source>
</reference>
<proteinExistence type="predicted"/>
<dbReference type="AlphaFoldDB" id="A0A5B7FSW1"/>
<name>A0A5B7FSW1_PORTR</name>
<feature type="region of interest" description="Disordered" evidence="1">
    <location>
        <begin position="1"/>
        <end position="79"/>
    </location>
</feature>
<sequence length="153" mass="16083">MEERDDRRGEVRVSSEGREYGKVKGTAANTLSSPPHLFVAGREQPGKGGVEEVGRGSARGSVGRDRGEGAEAAPRYGPGVTIAGCGLIGASCDLRPRSRPQRGRPVSPPGRPPSTRAFTHPPGHVMPLVASWRPPRPHGASATPPASSRIRKV</sequence>
<accession>A0A5B7FSW1</accession>
<feature type="compositionally biased region" description="Basic and acidic residues" evidence="1">
    <location>
        <begin position="1"/>
        <end position="22"/>
    </location>
</feature>
<keyword evidence="3" id="KW-1185">Reference proteome</keyword>
<protein>
    <submittedName>
        <fullName evidence="2">Uncharacterized protein</fullName>
    </submittedName>
</protein>
<dbReference type="EMBL" id="VSRR010008082">
    <property type="protein sequence ID" value="MPC48058.1"/>
    <property type="molecule type" value="Genomic_DNA"/>
</dbReference>
<feature type="region of interest" description="Disordered" evidence="1">
    <location>
        <begin position="91"/>
        <end position="153"/>
    </location>
</feature>
<evidence type="ECO:0000256" key="1">
    <source>
        <dbReference type="SAM" id="MobiDB-lite"/>
    </source>
</evidence>